<feature type="domain" description="BPL/LPL catalytic" evidence="1">
    <location>
        <begin position="33"/>
        <end position="230"/>
    </location>
</feature>
<sequence>MEANSPTLVVRGRLDDALADGDATARLRDRVADTGQPAVRVWAPARIVAFGRRDTRSEGYDAAAAAAREHGFEPVERSVGGRAVAYDGATTLAFARITPVDGVRGGLDERYDALSRDVRDALSALGVDAVDGEPPDSFCPGQHSLRAAGNGKLAGLAQRVTQGAAITSGVLTVANRDELAAVLAPVYRALDVPFDPASVGSVASAGGPSDPDRVRRALEDALVDGSEREVVSVDAL</sequence>
<dbReference type="AlphaFoldDB" id="A0ABD5VJA3"/>
<organism evidence="2 3">
    <name type="scientific">Halorubellus litoreus</name>
    <dbReference type="NCBI Taxonomy" id="755308"/>
    <lineage>
        <taxon>Archaea</taxon>
        <taxon>Methanobacteriati</taxon>
        <taxon>Methanobacteriota</taxon>
        <taxon>Stenosarchaea group</taxon>
        <taxon>Halobacteria</taxon>
        <taxon>Halobacteriales</taxon>
        <taxon>Halorubellaceae</taxon>
        <taxon>Halorubellus</taxon>
    </lineage>
</organism>
<dbReference type="Proteomes" id="UP001596395">
    <property type="component" value="Unassembled WGS sequence"/>
</dbReference>
<dbReference type="Pfam" id="PF21948">
    <property type="entry name" value="LplA-B_cat"/>
    <property type="match status" value="1"/>
</dbReference>
<dbReference type="InterPro" id="IPR004143">
    <property type="entry name" value="BPL_LPL_catalytic"/>
</dbReference>
<evidence type="ECO:0000313" key="2">
    <source>
        <dbReference type="EMBL" id="MFC6954041.1"/>
    </source>
</evidence>
<dbReference type="PROSITE" id="PS51733">
    <property type="entry name" value="BPL_LPL_CATALYTIC"/>
    <property type="match status" value="1"/>
</dbReference>
<keyword evidence="3" id="KW-1185">Reference proteome</keyword>
<protein>
    <submittedName>
        <fullName evidence="2">Biotin/lipoate A/B protein ligase family protein</fullName>
    </submittedName>
</protein>
<name>A0ABD5VJA3_9EURY</name>
<dbReference type="InterPro" id="IPR045864">
    <property type="entry name" value="aa-tRNA-synth_II/BPL/LPL"/>
</dbReference>
<dbReference type="Gene3D" id="3.30.930.10">
    <property type="entry name" value="Bira Bifunctional Protein, Domain 2"/>
    <property type="match status" value="1"/>
</dbReference>
<dbReference type="RefSeq" id="WP_336350983.1">
    <property type="nucleotide sequence ID" value="NZ_JAZAQL010000002.1"/>
</dbReference>
<dbReference type="GO" id="GO:0016874">
    <property type="term" value="F:ligase activity"/>
    <property type="evidence" value="ECO:0007669"/>
    <property type="project" value="UniProtKB-KW"/>
</dbReference>
<keyword evidence="2" id="KW-0436">Ligase</keyword>
<reference evidence="2 3" key="1">
    <citation type="journal article" date="2019" name="Int. J. Syst. Evol. Microbiol.">
        <title>The Global Catalogue of Microorganisms (GCM) 10K type strain sequencing project: providing services to taxonomists for standard genome sequencing and annotation.</title>
        <authorList>
            <consortium name="The Broad Institute Genomics Platform"/>
            <consortium name="The Broad Institute Genome Sequencing Center for Infectious Disease"/>
            <person name="Wu L."/>
            <person name="Ma J."/>
        </authorList>
    </citation>
    <scope>NUCLEOTIDE SEQUENCE [LARGE SCALE GENOMIC DNA]</scope>
    <source>
        <strain evidence="2 3">GX26</strain>
    </source>
</reference>
<comment type="caution">
    <text evidence="2">The sequence shown here is derived from an EMBL/GenBank/DDBJ whole genome shotgun (WGS) entry which is preliminary data.</text>
</comment>
<accession>A0ABD5VJA3</accession>
<dbReference type="EMBL" id="JBHSXN010000002">
    <property type="protein sequence ID" value="MFC6954041.1"/>
    <property type="molecule type" value="Genomic_DNA"/>
</dbReference>
<gene>
    <name evidence="2" type="ORF">ACFQGB_14320</name>
</gene>
<proteinExistence type="predicted"/>
<dbReference type="SUPFAM" id="SSF55681">
    <property type="entry name" value="Class II aaRS and biotin synthetases"/>
    <property type="match status" value="1"/>
</dbReference>
<evidence type="ECO:0000313" key="3">
    <source>
        <dbReference type="Proteomes" id="UP001596395"/>
    </source>
</evidence>
<evidence type="ECO:0000259" key="1">
    <source>
        <dbReference type="PROSITE" id="PS51733"/>
    </source>
</evidence>